<name>A0ACD5H6U8_9PROT</name>
<sequence length="105" mass="11660">MRSVNTFWKGWWPWFSIFACCTLFASPFALAARKTCPDFVDINHADVSQLRCLRGVGEKRAAAVVTFREMHGPYPGPASLAAVVGPKMAQRLRERVVVNVPAAPR</sequence>
<reference evidence="1" key="1">
    <citation type="submission" date="2023-06" db="EMBL/GenBank/DDBJ databases">
        <title>Complete and circular genome of Acidithiobacillus ferrianus DSM 107098.</title>
        <authorList>
            <person name="Norris P.R."/>
            <person name="Falagan C."/>
            <person name="Moya-Beltran A."/>
            <person name="Castro M."/>
            <person name="Quatrini R."/>
            <person name="Johnson D.B."/>
        </authorList>
    </citation>
    <scope>NUCLEOTIDE SEQUENCE</scope>
    <source>
        <strain evidence="1">MG</strain>
    </source>
</reference>
<gene>
    <name evidence="1" type="ORF">GL267_015395</name>
</gene>
<organism evidence="1 2">
    <name type="scientific">Acidithiobacillus ferrianus</name>
    <dbReference type="NCBI Taxonomy" id="2678518"/>
    <lineage>
        <taxon>Bacteria</taxon>
        <taxon>Pseudomonadati</taxon>
        <taxon>Pseudomonadota</taxon>
        <taxon>Acidithiobacillia</taxon>
        <taxon>Acidithiobacillales</taxon>
        <taxon>Acidithiobacillaceae</taxon>
        <taxon>Acidithiobacillus</taxon>
    </lineage>
</organism>
<keyword evidence="2" id="KW-1185">Reference proteome</keyword>
<dbReference type="Proteomes" id="UP000470022">
    <property type="component" value="Chromosome"/>
</dbReference>
<proteinExistence type="predicted"/>
<evidence type="ECO:0000313" key="1">
    <source>
        <dbReference type="EMBL" id="XRI69105.1"/>
    </source>
</evidence>
<protein>
    <submittedName>
        <fullName evidence="1">Helix-hairpin-helix domain-containing protein</fullName>
    </submittedName>
</protein>
<dbReference type="EMBL" id="CP127523">
    <property type="protein sequence ID" value="XRI69105.1"/>
    <property type="molecule type" value="Genomic_DNA"/>
</dbReference>
<accession>A0ACD5H6U8</accession>
<evidence type="ECO:0000313" key="2">
    <source>
        <dbReference type="Proteomes" id="UP000470022"/>
    </source>
</evidence>